<sequence length="86" mass="8832">MQRLDRTAAALESGKVQASLLLRRVASANGTVTGTNIDGVSDLPLTIANAVRVTATAFSNQTTPGGTNNVFSNASGNFMLSLPPGR</sequence>
<reference evidence="1 2" key="2">
    <citation type="submission" date="2018-03" db="EMBL/GenBank/DDBJ databases">
        <authorList>
            <person name="Keele B.F."/>
        </authorList>
    </citation>
    <scope>NUCLEOTIDE SEQUENCE [LARGE SCALE GENOMIC DNA]</scope>
    <source>
        <strain evidence="1 2">D13</strain>
    </source>
</reference>
<dbReference type="RefSeq" id="WP_106890958.1">
    <property type="nucleotide sequence ID" value="NZ_CP027860.1"/>
</dbReference>
<evidence type="ECO:0000313" key="2">
    <source>
        <dbReference type="Proteomes" id="UP000241074"/>
    </source>
</evidence>
<dbReference type="Proteomes" id="UP000241074">
    <property type="component" value="Chromosome"/>
</dbReference>
<proteinExistence type="predicted"/>
<organism evidence="1 2">
    <name type="scientific">Ahniella affigens</name>
    <dbReference type="NCBI Taxonomy" id="2021234"/>
    <lineage>
        <taxon>Bacteria</taxon>
        <taxon>Pseudomonadati</taxon>
        <taxon>Pseudomonadota</taxon>
        <taxon>Gammaproteobacteria</taxon>
        <taxon>Lysobacterales</taxon>
        <taxon>Rhodanobacteraceae</taxon>
        <taxon>Ahniella</taxon>
    </lineage>
</organism>
<keyword evidence="2" id="KW-1185">Reference proteome</keyword>
<evidence type="ECO:0000313" key="1">
    <source>
        <dbReference type="EMBL" id="AVP97033.1"/>
    </source>
</evidence>
<gene>
    <name evidence="1" type="ORF">C7S18_07430</name>
</gene>
<protein>
    <submittedName>
        <fullName evidence="1">Uncharacterized protein</fullName>
    </submittedName>
</protein>
<name>A0A2P1PQB4_9GAMM</name>
<dbReference type="EMBL" id="CP027860">
    <property type="protein sequence ID" value="AVP97033.1"/>
    <property type="molecule type" value="Genomic_DNA"/>
</dbReference>
<accession>A0A2P1PQB4</accession>
<dbReference type="KEGG" id="xba:C7S18_07430"/>
<reference evidence="1 2" key="1">
    <citation type="submission" date="2018-03" db="EMBL/GenBank/DDBJ databases">
        <title>Ahniella affigens gen. nov., sp. nov., a gammaproteobacterium isolated from sandy soil near a stream.</title>
        <authorList>
            <person name="Ko Y."/>
            <person name="Kim J.-H."/>
        </authorList>
    </citation>
    <scope>NUCLEOTIDE SEQUENCE [LARGE SCALE GENOMIC DNA]</scope>
    <source>
        <strain evidence="1 2">D13</strain>
    </source>
</reference>
<dbReference type="AlphaFoldDB" id="A0A2P1PQB4"/>